<comment type="caution">
    <text evidence="2">The sequence shown here is derived from an EMBL/GenBank/DDBJ whole genome shotgun (WGS) entry which is preliminary data.</text>
</comment>
<dbReference type="Proteomes" id="UP000681967">
    <property type="component" value="Unassembled WGS sequence"/>
</dbReference>
<dbReference type="AlphaFoldDB" id="A0A8S3E3T4"/>
<evidence type="ECO:0000313" key="3">
    <source>
        <dbReference type="Proteomes" id="UP000681967"/>
    </source>
</evidence>
<organism evidence="2 3">
    <name type="scientific">Rotaria magnacalcarata</name>
    <dbReference type="NCBI Taxonomy" id="392030"/>
    <lineage>
        <taxon>Eukaryota</taxon>
        <taxon>Metazoa</taxon>
        <taxon>Spiralia</taxon>
        <taxon>Gnathifera</taxon>
        <taxon>Rotifera</taxon>
        <taxon>Eurotatoria</taxon>
        <taxon>Bdelloidea</taxon>
        <taxon>Philodinida</taxon>
        <taxon>Philodinidae</taxon>
        <taxon>Rotaria</taxon>
    </lineage>
</organism>
<gene>
    <name evidence="2" type="ORF">BYL167_LOCUS59037</name>
</gene>
<dbReference type="EMBL" id="CAJOBH010227868">
    <property type="protein sequence ID" value="CAF5059144.1"/>
    <property type="molecule type" value="Genomic_DNA"/>
</dbReference>
<evidence type="ECO:0000313" key="2">
    <source>
        <dbReference type="EMBL" id="CAF5059144.1"/>
    </source>
</evidence>
<feature type="region of interest" description="Disordered" evidence="1">
    <location>
        <begin position="48"/>
        <end position="80"/>
    </location>
</feature>
<proteinExistence type="predicted"/>
<feature type="compositionally biased region" description="Acidic residues" evidence="1">
    <location>
        <begin position="61"/>
        <end position="71"/>
    </location>
</feature>
<reference evidence="2" key="1">
    <citation type="submission" date="2021-02" db="EMBL/GenBank/DDBJ databases">
        <authorList>
            <person name="Nowell W R."/>
        </authorList>
    </citation>
    <scope>NUCLEOTIDE SEQUENCE</scope>
</reference>
<accession>A0A8S3E3T4</accession>
<protein>
    <submittedName>
        <fullName evidence="2">Uncharacterized protein</fullName>
    </submittedName>
</protein>
<name>A0A8S3E3T4_9BILA</name>
<evidence type="ECO:0000256" key="1">
    <source>
        <dbReference type="SAM" id="MobiDB-lite"/>
    </source>
</evidence>
<sequence>MTKRSLDIENKENELEQFSSSIATSSLAFNSIDQNVPKPAKKARILEEKIVQQDESSSSQEDNDEDDDEGGEEKGPWPIGAVIQHHDGTIHSKYKQYIVYENTEPEMISKTARFWSRKYLKVLQHVDPDSYDAYVYP</sequence>